<dbReference type="Proteomes" id="UP000769780">
    <property type="component" value="Unassembled WGS sequence"/>
</dbReference>
<name>A0ABS7K8E9_9BACI</name>
<dbReference type="EMBL" id="JACWFH010000024">
    <property type="protein sequence ID" value="MBY0098546.1"/>
    <property type="molecule type" value="Genomic_DNA"/>
</dbReference>
<dbReference type="PROSITE" id="PS51353">
    <property type="entry name" value="ARSC"/>
    <property type="match status" value="1"/>
</dbReference>
<protein>
    <submittedName>
        <fullName evidence="2">Transcriptional regulator Spx</fullName>
    </submittedName>
</protein>
<dbReference type="CDD" id="cd03032">
    <property type="entry name" value="ArsC_Spx"/>
    <property type="match status" value="1"/>
</dbReference>
<dbReference type="InterPro" id="IPR006660">
    <property type="entry name" value="Arsenate_reductase-like"/>
</dbReference>
<keyword evidence="3" id="KW-1185">Reference proteome</keyword>
<gene>
    <name evidence="2" type="primary">spx</name>
    <name evidence="2" type="ORF">H0185_17310</name>
</gene>
<organism evidence="2 3">
    <name type="scientific">Mesobacillus maritimus</name>
    <dbReference type="NCBI Taxonomy" id="1643336"/>
    <lineage>
        <taxon>Bacteria</taxon>
        <taxon>Bacillati</taxon>
        <taxon>Bacillota</taxon>
        <taxon>Bacilli</taxon>
        <taxon>Bacillales</taxon>
        <taxon>Bacillaceae</taxon>
        <taxon>Mesobacillus</taxon>
    </lineage>
</organism>
<proteinExistence type="inferred from homology"/>
<comment type="caution">
    <text evidence="2">The sequence shown here is derived from an EMBL/GenBank/DDBJ whole genome shotgun (WGS) entry which is preliminary data.</text>
</comment>
<dbReference type="Gene3D" id="3.40.30.10">
    <property type="entry name" value="Glutaredoxin"/>
    <property type="match status" value="1"/>
</dbReference>
<evidence type="ECO:0000313" key="2">
    <source>
        <dbReference type="EMBL" id="MBY0098546.1"/>
    </source>
</evidence>
<sequence>MTVRIYGLGCKSTKQATQWFKKNNIPFIMRNIIKEPLTVTELKQFLRMTIDGTDDILAKKSKKYKELNIDFDELPLPELLELFHQYPRLLKSPIIFDEKRLQAGYNEEEIRQFLPREIRQSQWLKQKMNMLNIAELL</sequence>
<comment type="similarity">
    <text evidence="1">Belongs to the ArsC family.</text>
</comment>
<dbReference type="PANTHER" id="PTHR30041:SF7">
    <property type="entry name" value="GLOBAL TRANSCRIPTIONAL REGULATOR SPX"/>
    <property type="match status" value="1"/>
</dbReference>
<dbReference type="NCBIfam" id="TIGR01617">
    <property type="entry name" value="arsC_related"/>
    <property type="match status" value="1"/>
</dbReference>
<evidence type="ECO:0000313" key="3">
    <source>
        <dbReference type="Proteomes" id="UP000769780"/>
    </source>
</evidence>
<accession>A0ABS7K8E9</accession>
<dbReference type="PANTHER" id="PTHR30041">
    <property type="entry name" value="ARSENATE REDUCTASE"/>
    <property type="match status" value="1"/>
</dbReference>
<dbReference type="SUPFAM" id="SSF52833">
    <property type="entry name" value="Thioredoxin-like"/>
    <property type="match status" value="1"/>
</dbReference>
<dbReference type="InterPro" id="IPR006504">
    <property type="entry name" value="Tscrpt_reg_Spx/MgsR"/>
</dbReference>
<dbReference type="Pfam" id="PF03960">
    <property type="entry name" value="ArsC"/>
    <property type="match status" value="1"/>
</dbReference>
<reference evidence="2 3" key="1">
    <citation type="submission" date="2020-07" db="EMBL/GenBank/DDBJ databases">
        <title>Fungal Genomes of the International Space Station.</title>
        <authorList>
            <person name="Seuylemezian A."/>
            <person name="Singh N.K."/>
            <person name="Wood J."/>
            <person name="Venkateswaran K."/>
        </authorList>
    </citation>
    <scope>NUCLEOTIDE SEQUENCE [LARGE SCALE GENOMIC DNA]</scope>
    <source>
        <strain evidence="2 3">PL-B2</strain>
    </source>
</reference>
<dbReference type="RefSeq" id="WP_221874762.1">
    <property type="nucleotide sequence ID" value="NZ_JACWFH010000024.1"/>
</dbReference>
<dbReference type="NCBIfam" id="NF002459">
    <property type="entry name" value="PRK01655.1"/>
    <property type="match status" value="1"/>
</dbReference>
<evidence type="ECO:0000256" key="1">
    <source>
        <dbReference type="PROSITE-ProRule" id="PRU01282"/>
    </source>
</evidence>
<dbReference type="InterPro" id="IPR036249">
    <property type="entry name" value="Thioredoxin-like_sf"/>
</dbReference>